<gene>
    <name evidence="1" type="ORF">L2E82_00003</name>
</gene>
<name>A0ACB9GY95_CICIN</name>
<evidence type="ECO:0000313" key="2">
    <source>
        <dbReference type="Proteomes" id="UP001055811"/>
    </source>
</evidence>
<organism evidence="1 2">
    <name type="scientific">Cichorium intybus</name>
    <name type="common">Chicory</name>
    <dbReference type="NCBI Taxonomy" id="13427"/>
    <lineage>
        <taxon>Eukaryota</taxon>
        <taxon>Viridiplantae</taxon>
        <taxon>Streptophyta</taxon>
        <taxon>Embryophyta</taxon>
        <taxon>Tracheophyta</taxon>
        <taxon>Spermatophyta</taxon>
        <taxon>Magnoliopsida</taxon>
        <taxon>eudicotyledons</taxon>
        <taxon>Gunneridae</taxon>
        <taxon>Pentapetalae</taxon>
        <taxon>asterids</taxon>
        <taxon>campanulids</taxon>
        <taxon>Asterales</taxon>
        <taxon>Asteraceae</taxon>
        <taxon>Cichorioideae</taxon>
        <taxon>Cichorieae</taxon>
        <taxon>Cichoriinae</taxon>
        <taxon>Cichorium</taxon>
    </lineage>
</organism>
<dbReference type="Proteomes" id="UP001055811">
    <property type="component" value="Linkage Group LG01"/>
</dbReference>
<sequence>MVNGSWDDGDDDIRHEWNTSWNDGDCEIGNQSDAAHGGGDGDVHDFGTLVSRPRRKVEKTDVQYDKKPKHVDVDALKKILWSIMQELQKSGEEVLSFKKILTSFLTGTLSAGDISPHLCFICILHLANKHQLTIHESPDLQDLSIHF</sequence>
<evidence type="ECO:0000313" key="1">
    <source>
        <dbReference type="EMBL" id="KAI3787677.1"/>
    </source>
</evidence>
<proteinExistence type="predicted"/>
<keyword evidence="2" id="KW-1185">Reference proteome</keyword>
<comment type="caution">
    <text evidence="1">The sequence shown here is derived from an EMBL/GenBank/DDBJ whole genome shotgun (WGS) entry which is preliminary data.</text>
</comment>
<reference evidence="1 2" key="2">
    <citation type="journal article" date="2022" name="Mol. Ecol. Resour.">
        <title>The genomes of chicory, endive, great burdock and yacon provide insights into Asteraceae paleo-polyploidization history and plant inulin production.</title>
        <authorList>
            <person name="Fan W."/>
            <person name="Wang S."/>
            <person name="Wang H."/>
            <person name="Wang A."/>
            <person name="Jiang F."/>
            <person name="Liu H."/>
            <person name="Zhao H."/>
            <person name="Xu D."/>
            <person name="Zhang Y."/>
        </authorList>
    </citation>
    <scope>NUCLEOTIDE SEQUENCE [LARGE SCALE GENOMIC DNA]</scope>
    <source>
        <strain evidence="2">cv. Punajuju</strain>
        <tissue evidence="1">Leaves</tissue>
    </source>
</reference>
<dbReference type="EMBL" id="CM042009">
    <property type="protein sequence ID" value="KAI3787677.1"/>
    <property type="molecule type" value="Genomic_DNA"/>
</dbReference>
<accession>A0ACB9GY95</accession>
<protein>
    <submittedName>
        <fullName evidence="1">Uncharacterized protein</fullName>
    </submittedName>
</protein>
<reference evidence="2" key="1">
    <citation type="journal article" date="2022" name="Mol. Ecol. Resour.">
        <title>The genomes of chicory, endive, great burdock and yacon provide insights into Asteraceae palaeo-polyploidization history and plant inulin production.</title>
        <authorList>
            <person name="Fan W."/>
            <person name="Wang S."/>
            <person name="Wang H."/>
            <person name="Wang A."/>
            <person name="Jiang F."/>
            <person name="Liu H."/>
            <person name="Zhao H."/>
            <person name="Xu D."/>
            <person name="Zhang Y."/>
        </authorList>
    </citation>
    <scope>NUCLEOTIDE SEQUENCE [LARGE SCALE GENOMIC DNA]</scope>
    <source>
        <strain evidence="2">cv. Punajuju</strain>
    </source>
</reference>